<evidence type="ECO:0000313" key="3">
    <source>
        <dbReference type="Proteomes" id="UP001432322"/>
    </source>
</evidence>
<feature type="non-terminal residue" evidence="2">
    <location>
        <position position="1"/>
    </location>
</feature>
<accession>A0AAV5X5B9</accession>
<dbReference type="Proteomes" id="UP001432322">
    <property type="component" value="Unassembled WGS sequence"/>
</dbReference>
<evidence type="ECO:0000313" key="2">
    <source>
        <dbReference type="EMBL" id="GMT37749.1"/>
    </source>
</evidence>
<evidence type="ECO:0000313" key="1">
    <source>
        <dbReference type="EMBL" id="GMT31862.1"/>
    </source>
</evidence>
<keyword evidence="3" id="KW-1185">Reference proteome</keyword>
<dbReference type="EMBL" id="BTSY01000006">
    <property type="protein sequence ID" value="GMT31862.1"/>
    <property type="molecule type" value="Genomic_DNA"/>
</dbReference>
<protein>
    <submittedName>
        <fullName evidence="2">Uncharacterized protein</fullName>
    </submittedName>
</protein>
<reference evidence="2" key="1">
    <citation type="submission" date="2023-10" db="EMBL/GenBank/DDBJ databases">
        <title>Genome assembly of Pristionchus species.</title>
        <authorList>
            <person name="Yoshida K."/>
            <person name="Sommer R.J."/>
        </authorList>
    </citation>
    <scope>NUCLEOTIDE SEQUENCE</scope>
    <source>
        <strain evidence="2">RS5133</strain>
    </source>
</reference>
<comment type="caution">
    <text evidence="2">The sequence shown here is derived from an EMBL/GenBank/DDBJ whole genome shotgun (WGS) entry which is preliminary data.</text>
</comment>
<gene>
    <name evidence="1" type="ORF">PFISCL1PPCAC_23159</name>
    <name evidence="2" type="ORF">PFISCL1PPCAC_29046</name>
</gene>
<proteinExistence type="predicted"/>
<feature type="non-terminal residue" evidence="2">
    <location>
        <position position="117"/>
    </location>
</feature>
<organism evidence="2 3">
    <name type="scientific">Pristionchus fissidentatus</name>
    <dbReference type="NCBI Taxonomy" id="1538716"/>
    <lineage>
        <taxon>Eukaryota</taxon>
        <taxon>Metazoa</taxon>
        <taxon>Ecdysozoa</taxon>
        <taxon>Nematoda</taxon>
        <taxon>Chromadorea</taxon>
        <taxon>Rhabditida</taxon>
        <taxon>Rhabditina</taxon>
        <taxon>Diplogasteromorpha</taxon>
        <taxon>Diplogasteroidea</taxon>
        <taxon>Neodiplogasteridae</taxon>
        <taxon>Pristionchus</taxon>
    </lineage>
</organism>
<dbReference type="EMBL" id="BTSY01000254">
    <property type="protein sequence ID" value="GMT37749.1"/>
    <property type="molecule type" value="Genomic_DNA"/>
</dbReference>
<dbReference type="AlphaFoldDB" id="A0AAV5X5B9"/>
<name>A0AAV5X5B9_9BILA</name>
<sequence length="117" mass="13902">QKISDYRTDAILREDPFGAENFMIPFSLNKKRRWIVPDIVGEEIENDPSISLRVSVAISSLPRNDHDPILNFYRFRWERRRTAADFMPAQEYHDVLRDGRVKHRYHKHAHLGTLEQS</sequence>